<keyword evidence="2" id="KW-0645">Protease</keyword>
<reference evidence="2 3" key="1">
    <citation type="submission" date="2023-09" db="EMBL/GenBank/DDBJ databases">
        <authorList>
            <person name="Rey-Velasco X."/>
        </authorList>
    </citation>
    <scope>NUCLEOTIDE SEQUENCE [LARGE SCALE GENOMIC DNA]</scope>
    <source>
        <strain evidence="2 3">F390</strain>
    </source>
</reference>
<dbReference type="Proteomes" id="UP001259803">
    <property type="component" value="Unassembled WGS sequence"/>
</dbReference>
<protein>
    <submittedName>
        <fullName evidence="2">SprT family zinc-dependent metalloprotease</fullName>
        <ecNumber evidence="2">3.4.-.-</ecNumber>
    </submittedName>
</protein>
<dbReference type="Gene3D" id="3.30.2010.10">
    <property type="entry name" value="Metalloproteases ('zincins'), catalytic domain"/>
    <property type="match status" value="1"/>
</dbReference>
<dbReference type="CDD" id="cd07344">
    <property type="entry name" value="M48_yhfN_like"/>
    <property type="match status" value="1"/>
</dbReference>
<keyword evidence="3" id="KW-1185">Reference proteome</keyword>
<name>A0ABU2ZEW7_9SPHN</name>
<proteinExistence type="predicted"/>
<dbReference type="PANTHER" id="PTHR30399">
    <property type="entry name" value="UNCHARACTERIZED PROTEIN YGJP"/>
    <property type="match status" value="1"/>
</dbReference>
<dbReference type="GO" id="GO:0008237">
    <property type="term" value="F:metallopeptidase activity"/>
    <property type="evidence" value="ECO:0007669"/>
    <property type="project" value="UniProtKB-KW"/>
</dbReference>
<gene>
    <name evidence="2" type="ORF">RM533_02955</name>
</gene>
<dbReference type="RefSeq" id="WP_311339724.1">
    <property type="nucleotide sequence ID" value="NZ_JAVRHS010000002.1"/>
</dbReference>
<keyword evidence="2" id="KW-0378">Hydrolase</keyword>
<evidence type="ECO:0000313" key="2">
    <source>
        <dbReference type="EMBL" id="MDT0575141.1"/>
    </source>
</evidence>
<dbReference type="InterPro" id="IPR053136">
    <property type="entry name" value="UTP_pyrophosphatase-like"/>
</dbReference>
<dbReference type="PANTHER" id="PTHR30399:SF1">
    <property type="entry name" value="UTP PYROPHOSPHATASE"/>
    <property type="match status" value="1"/>
</dbReference>
<dbReference type="EMBL" id="JAVRHS010000002">
    <property type="protein sequence ID" value="MDT0575141.1"/>
    <property type="molecule type" value="Genomic_DNA"/>
</dbReference>
<dbReference type="InterPro" id="IPR002725">
    <property type="entry name" value="YgjP-like_metallopeptidase"/>
</dbReference>
<accession>A0ABU2ZEW7</accession>
<feature type="domain" description="YgjP-like metallopeptidase" evidence="1">
    <location>
        <begin position="23"/>
        <end position="221"/>
    </location>
</feature>
<comment type="caution">
    <text evidence="2">The sequence shown here is derived from an EMBL/GenBank/DDBJ whole genome shotgun (WGS) entry which is preliminary data.</text>
</comment>
<keyword evidence="2" id="KW-0482">Metalloprotease</keyword>
<evidence type="ECO:0000259" key="1">
    <source>
        <dbReference type="Pfam" id="PF01863"/>
    </source>
</evidence>
<sequence>MTRISVGADIVPMRIRHHPTARQITLRLSPDGSEARVSLPRWAALRDGEEFARSRVGWIADQLRRLPKREDLVDGSFIPYRGTLLQLCWDERRDRRPVRNGQALECGGAEQSLGSRIRCWLRTEASMVMQADLVHFCKAVDRQATAIKLSEARSRWGSCAADGTIRLNWRLIMAPDHVRRCVVAHEVAHLVHFNHSAAFHSLHGLILSDDPAAANLWLKKHGRTLHVPFG</sequence>
<dbReference type="Pfam" id="PF01863">
    <property type="entry name" value="YgjP-like"/>
    <property type="match status" value="1"/>
</dbReference>
<dbReference type="EC" id="3.4.-.-" evidence="2"/>
<organism evidence="2 3">
    <name type="scientific">Croceicoccus esteveae</name>
    <dbReference type="NCBI Taxonomy" id="3075597"/>
    <lineage>
        <taxon>Bacteria</taxon>
        <taxon>Pseudomonadati</taxon>
        <taxon>Pseudomonadota</taxon>
        <taxon>Alphaproteobacteria</taxon>
        <taxon>Sphingomonadales</taxon>
        <taxon>Erythrobacteraceae</taxon>
        <taxon>Croceicoccus</taxon>
    </lineage>
</organism>
<evidence type="ECO:0000313" key="3">
    <source>
        <dbReference type="Proteomes" id="UP001259803"/>
    </source>
</evidence>